<dbReference type="Gene3D" id="1.20.144.10">
    <property type="entry name" value="Phosphatidic acid phosphatase type 2/haloperoxidase"/>
    <property type="match status" value="1"/>
</dbReference>
<organism evidence="3 4">
    <name type="scientific">Ancylobacter radicis</name>
    <dbReference type="NCBI Taxonomy" id="2836179"/>
    <lineage>
        <taxon>Bacteria</taxon>
        <taxon>Pseudomonadati</taxon>
        <taxon>Pseudomonadota</taxon>
        <taxon>Alphaproteobacteria</taxon>
        <taxon>Hyphomicrobiales</taxon>
        <taxon>Xanthobacteraceae</taxon>
        <taxon>Ancylobacter</taxon>
    </lineage>
</organism>
<name>A0ABS5RFV1_9HYPH</name>
<evidence type="ECO:0000259" key="2">
    <source>
        <dbReference type="Pfam" id="PF01569"/>
    </source>
</evidence>
<dbReference type="SUPFAM" id="SSF48317">
    <property type="entry name" value="Acid phosphatase/Vanadium-dependent haloperoxidase"/>
    <property type="match status" value="1"/>
</dbReference>
<comment type="caution">
    <text evidence="3">The sequence shown here is derived from an EMBL/GenBank/DDBJ whole genome shotgun (WGS) entry which is preliminary data.</text>
</comment>
<feature type="domain" description="Phosphatidic acid phosphatase type 2/haloperoxidase" evidence="2">
    <location>
        <begin position="110"/>
        <end position="229"/>
    </location>
</feature>
<keyword evidence="1" id="KW-0812">Transmembrane</keyword>
<keyword evidence="1" id="KW-1133">Transmembrane helix</keyword>
<feature type="transmembrane region" description="Helical" evidence="1">
    <location>
        <begin position="18"/>
        <end position="38"/>
    </location>
</feature>
<evidence type="ECO:0000256" key="1">
    <source>
        <dbReference type="SAM" id="Phobius"/>
    </source>
</evidence>
<dbReference type="InterPro" id="IPR036938">
    <property type="entry name" value="PAP2/HPO_sf"/>
</dbReference>
<keyword evidence="1" id="KW-0472">Membrane</keyword>
<gene>
    <name evidence="3" type="ORF">KIP89_19090</name>
</gene>
<feature type="transmembrane region" description="Helical" evidence="1">
    <location>
        <begin position="100"/>
        <end position="120"/>
    </location>
</feature>
<feature type="transmembrane region" description="Helical" evidence="1">
    <location>
        <begin position="67"/>
        <end position="88"/>
    </location>
</feature>
<accession>A0ABS5RFV1</accession>
<evidence type="ECO:0000313" key="3">
    <source>
        <dbReference type="EMBL" id="MBS9479217.1"/>
    </source>
</evidence>
<feature type="transmembrane region" description="Helical" evidence="1">
    <location>
        <begin position="183"/>
        <end position="203"/>
    </location>
</feature>
<dbReference type="EMBL" id="JAHCQH010000023">
    <property type="protein sequence ID" value="MBS9479217.1"/>
    <property type="molecule type" value="Genomic_DNA"/>
</dbReference>
<dbReference type="Pfam" id="PF01569">
    <property type="entry name" value="PAP2"/>
    <property type="match status" value="1"/>
</dbReference>
<protein>
    <submittedName>
        <fullName evidence="3">Phosphatase PAP2 family protein</fullName>
    </submittedName>
</protein>
<dbReference type="InterPro" id="IPR000326">
    <property type="entry name" value="PAP2/HPO"/>
</dbReference>
<reference evidence="3" key="1">
    <citation type="submission" date="2021-05" db="EMBL/GenBank/DDBJ databases">
        <authorList>
            <person name="Sun Q."/>
            <person name="Inoue M."/>
        </authorList>
    </citation>
    <scope>NUCLEOTIDE SEQUENCE</scope>
    <source>
        <strain evidence="3">VKM B-3255</strain>
    </source>
</reference>
<evidence type="ECO:0000313" key="4">
    <source>
        <dbReference type="Proteomes" id="UP001166585"/>
    </source>
</evidence>
<proteinExistence type="predicted"/>
<dbReference type="Proteomes" id="UP001166585">
    <property type="component" value="Unassembled WGS sequence"/>
</dbReference>
<feature type="transmembrane region" description="Helical" evidence="1">
    <location>
        <begin position="209"/>
        <end position="227"/>
    </location>
</feature>
<sequence>MNKSADFNLYYWCKTHPIAASAGFTVGLSLLFFLFPTIDRSFTSLFYTPGEGFAAARMRGLNDFRNLASNLSVALPVMLGLCLTLKLLYPSKPCLVSPRVSCYFLGLFLIGPGLLVNGLLKSFWGRPRPVSTQDFGGPWPFHEAWVMADHGLFNRSFTSGEAATVACLLPLALFVPREWRWQVTALVAIFVAATSLNRIAFGAHFLSDVTISIALMLLIAAVLRYLMFVRHAAHWNDEVLEARLTRLGEDGARSRAALALRLRGASVAAWQKAGALAAVSRANTNGLLTHVSTLMARAGASRLPGRQSSAVS</sequence>
<keyword evidence="4" id="KW-1185">Reference proteome</keyword>